<dbReference type="GeneID" id="86952474"/>
<organism evidence="1 2">
    <name type="scientific">Streptomyces virginiae</name>
    <name type="common">Streptomyces cinnamonensis</name>
    <dbReference type="NCBI Taxonomy" id="1961"/>
    <lineage>
        <taxon>Bacteria</taxon>
        <taxon>Bacillati</taxon>
        <taxon>Actinomycetota</taxon>
        <taxon>Actinomycetes</taxon>
        <taxon>Kitasatosporales</taxon>
        <taxon>Streptomycetaceae</taxon>
        <taxon>Streptomyces</taxon>
    </lineage>
</organism>
<gene>
    <name evidence="1" type="ORF">Scinn_35480</name>
</gene>
<accession>A0ABQ3NMT6</accession>
<dbReference type="EMBL" id="BNDV01000008">
    <property type="protein sequence ID" value="GHI14085.1"/>
    <property type="molecule type" value="Genomic_DNA"/>
</dbReference>
<evidence type="ECO:0000313" key="1">
    <source>
        <dbReference type="EMBL" id="GHI14085.1"/>
    </source>
</evidence>
<sequence>MRPPFRFPKDLITLQRAWQQTYAELAQTPTGASTTALRRRLITLSGTLCTHPH</sequence>
<dbReference type="RefSeq" id="WP_159041151.1">
    <property type="nucleotide sequence ID" value="NZ_BMRU01000096.1"/>
</dbReference>
<evidence type="ECO:0008006" key="3">
    <source>
        <dbReference type="Google" id="ProtNLM"/>
    </source>
</evidence>
<keyword evidence="2" id="KW-1185">Reference proteome</keyword>
<proteinExistence type="predicted"/>
<protein>
    <recommendedName>
        <fullName evidence="3">Transposase</fullName>
    </recommendedName>
</protein>
<name>A0ABQ3NMT6_STRVG</name>
<dbReference type="Proteomes" id="UP000660554">
    <property type="component" value="Unassembled WGS sequence"/>
</dbReference>
<reference evidence="2" key="1">
    <citation type="submission" date="2020-09" db="EMBL/GenBank/DDBJ databases">
        <title>Whole genome shotgun sequence of Streptomyces cinnamonensis NBRC 15873.</title>
        <authorList>
            <person name="Komaki H."/>
            <person name="Tamura T."/>
        </authorList>
    </citation>
    <scope>NUCLEOTIDE SEQUENCE [LARGE SCALE GENOMIC DNA]</scope>
    <source>
        <strain evidence="2">NBRC 15873</strain>
    </source>
</reference>
<comment type="caution">
    <text evidence="1">The sequence shown here is derived from an EMBL/GenBank/DDBJ whole genome shotgun (WGS) entry which is preliminary data.</text>
</comment>
<evidence type="ECO:0000313" key="2">
    <source>
        <dbReference type="Proteomes" id="UP000660554"/>
    </source>
</evidence>